<protein>
    <recommendedName>
        <fullName evidence="9">Acetylglutamate kinase</fullName>
        <ecNumber evidence="9">2.7.2.8</ecNumber>
    </recommendedName>
    <alternativeName>
        <fullName evidence="9">N-acetyl-L-glutamate 5-phosphotransferase</fullName>
    </alternativeName>
    <alternativeName>
        <fullName evidence="9">NAG kinase</fullName>
        <shortName evidence="9">NAGK</shortName>
    </alternativeName>
</protein>
<dbReference type="SUPFAM" id="SSF53633">
    <property type="entry name" value="Carbamate kinase-like"/>
    <property type="match status" value="1"/>
</dbReference>
<evidence type="ECO:0000256" key="1">
    <source>
        <dbReference type="ARBA" id="ARBA00004828"/>
    </source>
</evidence>
<gene>
    <name evidence="9" type="primary">argB</name>
    <name evidence="11" type="ORF">OSCT_2042</name>
</gene>
<dbReference type="PANTHER" id="PTHR23342:SF0">
    <property type="entry name" value="N-ACETYLGLUTAMATE SYNTHASE, MITOCHONDRIAL"/>
    <property type="match status" value="1"/>
</dbReference>
<dbReference type="HOGENOM" id="CLU_053680_1_0_0"/>
<comment type="subcellular location">
    <subcellularLocation>
        <location evidence="9">Cytoplasm</location>
    </subcellularLocation>
</comment>
<proteinExistence type="inferred from homology"/>
<comment type="catalytic activity">
    <reaction evidence="8 9">
        <text>N-acetyl-L-glutamate + ATP = N-acetyl-L-glutamyl 5-phosphate + ADP</text>
        <dbReference type="Rhea" id="RHEA:14629"/>
        <dbReference type="ChEBI" id="CHEBI:30616"/>
        <dbReference type="ChEBI" id="CHEBI:44337"/>
        <dbReference type="ChEBI" id="CHEBI:57936"/>
        <dbReference type="ChEBI" id="CHEBI:456216"/>
        <dbReference type="EC" id="2.7.2.8"/>
    </reaction>
</comment>
<evidence type="ECO:0000256" key="7">
    <source>
        <dbReference type="ARBA" id="ARBA00022840"/>
    </source>
</evidence>
<feature type="domain" description="Aspartate/glutamate/uridylate kinase" evidence="10">
    <location>
        <begin position="3"/>
        <end position="235"/>
    </location>
</feature>
<feature type="site" description="Transition state stabilizer" evidence="9">
    <location>
        <position position="216"/>
    </location>
</feature>
<evidence type="ECO:0000259" key="10">
    <source>
        <dbReference type="Pfam" id="PF00696"/>
    </source>
</evidence>
<feature type="binding site" evidence="9">
    <location>
        <position position="157"/>
    </location>
    <ligand>
        <name>substrate</name>
    </ligand>
</feature>
<evidence type="ECO:0000256" key="6">
    <source>
        <dbReference type="ARBA" id="ARBA00022777"/>
    </source>
</evidence>
<evidence type="ECO:0000256" key="2">
    <source>
        <dbReference type="ARBA" id="ARBA00022571"/>
    </source>
</evidence>
<keyword evidence="3 9" id="KW-0028">Amino-acid biosynthesis</keyword>
<dbReference type="InterPro" id="IPR036393">
    <property type="entry name" value="AceGlu_kinase-like_sf"/>
</dbReference>
<dbReference type="AlphaFoldDB" id="E1IFE1"/>
<dbReference type="Gene3D" id="3.40.1160.10">
    <property type="entry name" value="Acetylglutamate kinase-like"/>
    <property type="match status" value="1"/>
</dbReference>
<dbReference type="CDD" id="cd04238">
    <property type="entry name" value="AAK_NAGK-like"/>
    <property type="match status" value="1"/>
</dbReference>
<dbReference type="HAMAP" id="MF_00082">
    <property type="entry name" value="ArgB"/>
    <property type="match status" value="1"/>
</dbReference>
<feature type="binding site" evidence="9">
    <location>
        <position position="61"/>
    </location>
    <ligand>
        <name>substrate</name>
    </ligand>
</feature>
<dbReference type="EMBL" id="ADVR01000090">
    <property type="protein sequence ID" value="EFO80111.1"/>
    <property type="molecule type" value="Genomic_DNA"/>
</dbReference>
<evidence type="ECO:0000256" key="9">
    <source>
        <dbReference type="HAMAP-Rule" id="MF_00082"/>
    </source>
</evidence>
<dbReference type="GO" id="GO:0042450">
    <property type="term" value="P:L-arginine biosynthetic process via ornithine"/>
    <property type="evidence" value="ECO:0007669"/>
    <property type="project" value="UniProtKB-UniRule"/>
</dbReference>
<dbReference type="PIRSF" id="PIRSF000728">
    <property type="entry name" value="NAGK"/>
    <property type="match status" value="1"/>
</dbReference>
<dbReference type="OrthoDB" id="9803155at2"/>
<evidence type="ECO:0000256" key="3">
    <source>
        <dbReference type="ARBA" id="ARBA00022605"/>
    </source>
</evidence>
<keyword evidence="6 9" id="KW-0418">Kinase</keyword>
<accession>E1IFE1</accession>
<comment type="similarity">
    <text evidence="9">Belongs to the acetylglutamate kinase family. ArgB subfamily.</text>
</comment>
<comment type="pathway">
    <text evidence="1 9">Amino-acid biosynthesis; L-arginine biosynthesis; N(2)-acetyl-L-ornithine from L-glutamate: step 2/4.</text>
</comment>
<comment type="function">
    <text evidence="9">Catalyzes the ATP-dependent phosphorylation of N-acetyl-L-glutamate.</text>
</comment>
<feature type="site" description="Transition state stabilizer" evidence="9">
    <location>
        <position position="7"/>
    </location>
</feature>
<dbReference type="eggNOG" id="COG0548">
    <property type="taxonomic scope" value="Bacteria"/>
</dbReference>
<dbReference type="EC" id="2.7.2.8" evidence="9"/>
<dbReference type="PANTHER" id="PTHR23342">
    <property type="entry name" value="N-ACETYLGLUTAMATE SYNTHASE"/>
    <property type="match status" value="1"/>
</dbReference>
<dbReference type="GO" id="GO:0005524">
    <property type="term" value="F:ATP binding"/>
    <property type="evidence" value="ECO:0007669"/>
    <property type="project" value="UniProtKB-UniRule"/>
</dbReference>
<name>E1IFE1_9CHLR</name>
<organism evidence="11 12">
    <name type="scientific">Oscillochloris trichoides DG-6</name>
    <dbReference type="NCBI Taxonomy" id="765420"/>
    <lineage>
        <taxon>Bacteria</taxon>
        <taxon>Bacillati</taxon>
        <taxon>Chloroflexota</taxon>
        <taxon>Chloroflexia</taxon>
        <taxon>Chloroflexales</taxon>
        <taxon>Chloroflexineae</taxon>
        <taxon>Oscillochloridaceae</taxon>
        <taxon>Oscillochloris</taxon>
    </lineage>
</organism>
<evidence type="ECO:0000313" key="11">
    <source>
        <dbReference type="EMBL" id="EFO80111.1"/>
    </source>
</evidence>
<dbReference type="GO" id="GO:0003991">
    <property type="term" value="F:acetylglutamate kinase activity"/>
    <property type="evidence" value="ECO:0007669"/>
    <property type="project" value="UniProtKB-UniRule"/>
</dbReference>
<dbReference type="InterPro" id="IPR037528">
    <property type="entry name" value="ArgB"/>
</dbReference>
<dbReference type="Pfam" id="PF00696">
    <property type="entry name" value="AA_kinase"/>
    <property type="match status" value="1"/>
</dbReference>
<dbReference type="InterPro" id="IPR004662">
    <property type="entry name" value="AcgluKinase_fam"/>
</dbReference>
<keyword evidence="2 9" id="KW-0055">Arginine biosynthesis</keyword>
<sequence>MQLTVIKVGGNELDDPAFLDGLSAAIAGFSGPLVLVHGGGKEITAALSHYGIPTTFIGGLRVTSPEAMEIMQQVACGTINKRVVARLVDAGVRALGLSGQDLGLLGCVPQRPDGVDLGRVGLITQVESAALQAMIDLGWLPVIAPVARGLADGLSYNINADQVAQAVAGAFPSTQLVFVSNVPGVILGGSVAAQLDRAAVLAAIESGEISGGMIPKVRAALDALDAGAASVRITNLAGFAAGGTTIV</sequence>
<keyword evidence="7 9" id="KW-0067">ATP-binding</keyword>
<evidence type="ECO:0000256" key="4">
    <source>
        <dbReference type="ARBA" id="ARBA00022679"/>
    </source>
</evidence>
<dbReference type="NCBIfam" id="TIGR00761">
    <property type="entry name" value="argB"/>
    <property type="match status" value="1"/>
</dbReference>
<feature type="binding site" evidence="9">
    <location>
        <begin position="39"/>
        <end position="40"/>
    </location>
    <ligand>
        <name>substrate</name>
    </ligand>
</feature>
<keyword evidence="9" id="KW-0963">Cytoplasm</keyword>
<dbReference type="STRING" id="765420.OSCT_2042"/>
<evidence type="ECO:0000313" key="12">
    <source>
        <dbReference type="Proteomes" id="UP000054010"/>
    </source>
</evidence>
<keyword evidence="5 9" id="KW-0547">Nucleotide-binding</keyword>
<evidence type="ECO:0000256" key="8">
    <source>
        <dbReference type="ARBA" id="ARBA00048141"/>
    </source>
</evidence>
<dbReference type="InterPro" id="IPR001048">
    <property type="entry name" value="Asp/Glu/Uridylate_kinase"/>
</dbReference>
<dbReference type="GO" id="GO:0005737">
    <property type="term" value="C:cytoplasm"/>
    <property type="evidence" value="ECO:0007669"/>
    <property type="project" value="UniProtKB-SubCell"/>
</dbReference>
<reference evidence="11 12" key="1">
    <citation type="journal article" date="2011" name="J. Bacteriol.">
        <title>Draft genome sequence of the anoxygenic filamentous phototrophic bacterium Oscillochloris trichoides subsp. DG-6.</title>
        <authorList>
            <person name="Kuznetsov B.B."/>
            <person name="Ivanovsky R.N."/>
            <person name="Keppen O.I."/>
            <person name="Sukhacheva M.V."/>
            <person name="Bumazhkin B.K."/>
            <person name="Patutina E.O."/>
            <person name="Beletsky A.V."/>
            <person name="Mardanov A.V."/>
            <person name="Baslerov R.V."/>
            <person name="Panteleeva A.N."/>
            <person name="Kolganova T.V."/>
            <person name="Ravin N.V."/>
            <person name="Skryabin K.G."/>
        </authorList>
    </citation>
    <scope>NUCLEOTIDE SEQUENCE [LARGE SCALE GENOMIC DNA]</scope>
    <source>
        <strain evidence="11 12">DG-6</strain>
    </source>
</reference>
<dbReference type="UniPathway" id="UPA00068">
    <property type="reaction ID" value="UER00107"/>
</dbReference>
<keyword evidence="12" id="KW-1185">Reference proteome</keyword>
<dbReference type="Proteomes" id="UP000054010">
    <property type="component" value="Unassembled WGS sequence"/>
</dbReference>
<keyword evidence="4 9" id="KW-0808">Transferase</keyword>
<comment type="caution">
    <text evidence="11">The sequence shown here is derived from an EMBL/GenBank/DDBJ whole genome shotgun (WGS) entry which is preliminary data.</text>
</comment>
<evidence type="ECO:0000256" key="5">
    <source>
        <dbReference type="ARBA" id="ARBA00022741"/>
    </source>
</evidence>